<dbReference type="Gene3D" id="3.20.20.80">
    <property type="entry name" value="Glycosidases"/>
    <property type="match status" value="1"/>
</dbReference>
<dbReference type="InterPro" id="IPR000514">
    <property type="entry name" value="Glyco_hydro_39"/>
</dbReference>
<gene>
    <name evidence="6" type="ORF">ACFPT7_08370</name>
</gene>
<evidence type="ECO:0000256" key="2">
    <source>
        <dbReference type="ARBA" id="ARBA00022801"/>
    </source>
</evidence>
<dbReference type="InterPro" id="IPR017853">
    <property type="entry name" value="GH"/>
</dbReference>
<keyword evidence="2 6" id="KW-0378">Hydrolase</keyword>
<evidence type="ECO:0000256" key="1">
    <source>
        <dbReference type="ARBA" id="ARBA00008875"/>
    </source>
</evidence>
<dbReference type="GO" id="GO:0016787">
    <property type="term" value="F:hydrolase activity"/>
    <property type="evidence" value="ECO:0007669"/>
    <property type="project" value="UniProtKB-KW"/>
</dbReference>
<accession>A0ABW1EE80</accession>
<dbReference type="PANTHER" id="PTHR12631:SF10">
    <property type="entry name" value="BETA-XYLOSIDASE-LIKE PROTEIN-RELATED"/>
    <property type="match status" value="1"/>
</dbReference>
<feature type="domain" description="Glycosyl hydrolases family 39 N-terminal catalytic" evidence="5">
    <location>
        <begin position="29"/>
        <end position="471"/>
    </location>
</feature>
<proteinExistence type="inferred from homology"/>
<evidence type="ECO:0000313" key="7">
    <source>
        <dbReference type="Proteomes" id="UP001596091"/>
    </source>
</evidence>
<dbReference type="PRINTS" id="PR00745">
    <property type="entry name" value="GLHYDRLASE39"/>
</dbReference>
<comment type="caution">
    <text evidence="6">The sequence shown here is derived from an EMBL/GenBank/DDBJ whole genome shotgun (WGS) entry which is preliminary data.</text>
</comment>
<evidence type="ECO:0000256" key="4">
    <source>
        <dbReference type="SAM" id="SignalP"/>
    </source>
</evidence>
<dbReference type="RefSeq" id="WP_263338749.1">
    <property type="nucleotide sequence ID" value="NZ_JAGSYH010000004.1"/>
</dbReference>
<keyword evidence="7" id="KW-1185">Reference proteome</keyword>
<dbReference type="EMBL" id="JBHSPH010000002">
    <property type="protein sequence ID" value="MFC5862305.1"/>
    <property type="molecule type" value="Genomic_DNA"/>
</dbReference>
<dbReference type="Pfam" id="PF01229">
    <property type="entry name" value="Glyco_hydro_39"/>
    <property type="match status" value="1"/>
</dbReference>
<evidence type="ECO:0000256" key="3">
    <source>
        <dbReference type="ARBA" id="ARBA00023295"/>
    </source>
</evidence>
<protein>
    <submittedName>
        <fullName evidence="6">Glycosyl hydrolase family 39</fullName>
    </submittedName>
</protein>
<dbReference type="SUPFAM" id="SSF51011">
    <property type="entry name" value="Glycosyl hydrolase domain"/>
    <property type="match status" value="1"/>
</dbReference>
<feature type="chain" id="PRO_5046753473" evidence="4">
    <location>
        <begin position="23"/>
        <end position="502"/>
    </location>
</feature>
<evidence type="ECO:0000313" key="6">
    <source>
        <dbReference type="EMBL" id="MFC5862305.1"/>
    </source>
</evidence>
<dbReference type="Proteomes" id="UP001596091">
    <property type="component" value="Unassembled WGS sequence"/>
</dbReference>
<keyword evidence="3" id="KW-0326">Glycosidase</keyword>
<dbReference type="InterPro" id="IPR049165">
    <property type="entry name" value="GH39_as"/>
</dbReference>
<dbReference type="InterPro" id="IPR049166">
    <property type="entry name" value="GH39_cat"/>
</dbReference>
<evidence type="ECO:0000259" key="5">
    <source>
        <dbReference type="Pfam" id="PF01229"/>
    </source>
</evidence>
<organism evidence="6 7">
    <name type="scientific">Acidicapsa dinghuensis</name>
    <dbReference type="NCBI Taxonomy" id="2218256"/>
    <lineage>
        <taxon>Bacteria</taxon>
        <taxon>Pseudomonadati</taxon>
        <taxon>Acidobacteriota</taxon>
        <taxon>Terriglobia</taxon>
        <taxon>Terriglobales</taxon>
        <taxon>Acidobacteriaceae</taxon>
        <taxon>Acidicapsa</taxon>
    </lineage>
</organism>
<dbReference type="PANTHER" id="PTHR12631">
    <property type="entry name" value="ALPHA-L-IDURONIDASE"/>
    <property type="match status" value="1"/>
</dbReference>
<name>A0ABW1EE80_9BACT</name>
<sequence>MSATGKFSVATLLLAFCFSAHAQEEVRTIDVHASVSPLPHFWEAVFGSGRANLSLREGYRKDLTEVHDHVGMRYVRFHAILHDENGVYDEDDKGQPIYNFTYVDQIYDGLLSRGVRPFVEISFMPKKLASDKDAIHPFWYKQNVSPPKDYSKWDALIRAFAQHLVDRYGIDEVGQWYFEIWNEPNIDFWAGKPKQATYFELYDHTARDLKAVSPRLRVGGPATAAAHWIHEFISHVAQEHTPIDFISTHGYADDTVEDMFGMNEEIPMRDRVCRAIQMVHGQIAKSALPELPLFWTEWNVPSYGDLNARDSWYVGAALAKDVHDCNGYVREMSFWTFDDVFEEGGPPSDPFHGGFGLITEDGIKKPSFYGFSLLHELGDERLKNAADDVIVTRRKDGALVIALWNLLDLDRAKDGKDKTVRLEFEGLADNQTATIERTDEKHGNPLPTYQTMGSPQYSTQVQIARMNEASSLPAPEQVQLKGRILDVSIPVNGLAIVTIRVK</sequence>
<dbReference type="InterPro" id="IPR051923">
    <property type="entry name" value="Glycosyl_Hydrolase_39"/>
</dbReference>
<feature type="signal peptide" evidence="4">
    <location>
        <begin position="1"/>
        <end position="22"/>
    </location>
</feature>
<dbReference type="PROSITE" id="PS01027">
    <property type="entry name" value="GLYCOSYL_HYDROL_F39"/>
    <property type="match status" value="1"/>
</dbReference>
<dbReference type="Gene3D" id="2.60.40.1500">
    <property type="entry name" value="Glycosyl hydrolase domain, family 39"/>
    <property type="match status" value="1"/>
</dbReference>
<reference evidence="7" key="1">
    <citation type="journal article" date="2019" name="Int. J. Syst. Evol. Microbiol.">
        <title>The Global Catalogue of Microorganisms (GCM) 10K type strain sequencing project: providing services to taxonomists for standard genome sequencing and annotation.</title>
        <authorList>
            <consortium name="The Broad Institute Genomics Platform"/>
            <consortium name="The Broad Institute Genome Sequencing Center for Infectious Disease"/>
            <person name="Wu L."/>
            <person name="Ma J."/>
        </authorList>
    </citation>
    <scope>NUCLEOTIDE SEQUENCE [LARGE SCALE GENOMIC DNA]</scope>
    <source>
        <strain evidence="7">JCM 4087</strain>
    </source>
</reference>
<comment type="similarity">
    <text evidence="1">Belongs to the glycosyl hydrolase 39 family.</text>
</comment>
<dbReference type="SUPFAM" id="SSF51445">
    <property type="entry name" value="(Trans)glycosidases"/>
    <property type="match status" value="1"/>
</dbReference>
<keyword evidence="4" id="KW-0732">Signal</keyword>